<proteinExistence type="predicted"/>
<evidence type="ECO:0000313" key="1">
    <source>
        <dbReference type="EMBL" id="MEX3937491.1"/>
    </source>
</evidence>
<keyword evidence="2" id="KW-1185">Reference proteome</keyword>
<sequence>MWQLPTNERQQDGKRERLSMSTHANAKALLAWLRDRESATVEEIAASGLMKSRTASDAIQYAVRSGALERVVRAGASAKERMRYRATGVALPAPRMHVALPSFDGLLEAWGIAREPVALPATEARRHQIADHE</sequence>
<accession>A0ACC6UCW1</accession>
<dbReference type="Proteomes" id="UP001558850">
    <property type="component" value="Unassembled WGS sequence"/>
</dbReference>
<organism evidence="1 2">
    <name type="scientific">Paraburkholderia phymatum</name>
    <dbReference type="NCBI Taxonomy" id="148447"/>
    <lineage>
        <taxon>Bacteria</taxon>
        <taxon>Pseudomonadati</taxon>
        <taxon>Pseudomonadota</taxon>
        <taxon>Betaproteobacteria</taxon>
        <taxon>Burkholderiales</taxon>
        <taxon>Burkholderiaceae</taxon>
        <taxon>Paraburkholderia</taxon>
    </lineage>
</organism>
<gene>
    <name evidence="1" type="ORF">AB4Y32_38155</name>
</gene>
<evidence type="ECO:0000313" key="2">
    <source>
        <dbReference type="Proteomes" id="UP001558850"/>
    </source>
</evidence>
<comment type="caution">
    <text evidence="1">The sequence shown here is derived from an EMBL/GenBank/DDBJ whole genome shotgun (WGS) entry which is preliminary data.</text>
</comment>
<protein>
    <submittedName>
        <fullName evidence="1">Uncharacterized protein</fullName>
    </submittedName>
</protein>
<name>A0ACC6UCW1_9BURK</name>
<dbReference type="EMBL" id="JBFRCH010000054">
    <property type="protein sequence ID" value="MEX3937491.1"/>
    <property type="molecule type" value="Genomic_DNA"/>
</dbReference>
<reference evidence="1" key="1">
    <citation type="submission" date="2024-07" db="EMBL/GenBank/DDBJ databases">
        <title>A survey of Mimosa microsymbionts across Brazilian biomes reveals a high diversity of Paraburkholderia nodulating endemic species, but also that Cupriavidus is common as a symbiont of widespread species.</title>
        <authorList>
            <person name="Rouws L."/>
            <person name="Barauna A."/>
            <person name="Beukes C."/>
            <person name="Rouws J.R.C."/>
            <person name="De Faria S.M."/>
            <person name="Gross E."/>
            <person name="Bueno Dos Reis Junior F."/>
            <person name="Simon M.F."/>
            <person name="Maluk M."/>
            <person name="Odee D.W."/>
            <person name="Kenicer G."/>
            <person name="Young J.P.W."/>
            <person name="Reis V.M."/>
            <person name="Zilli J."/>
            <person name="James E.K."/>
        </authorList>
    </citation>
    <scope>NUCLEOTIDE SEQUENCE</scope>
    <source>
        <strain evidence="1">EG181B</strain>
    </source>
</reference>